<reference evidence="1" key="1">
    <citation type="submission" date="2020-04" db="EMBL/GenBank/DDBJ databases">
        <authorList>
            <person name="Chiriac C."/>
            <person name="Salcher M."/>
            <person name="Ghai R."/>
            <person name="Kavagutti S V."/>
        </authorList>
    </citation>
    <scope>NUCLEOTIDE SEQUENCE</scope>
</reference>
<gene>
    <name evidence="1" type="ORF">UFOVP655_44</name>
</gene>
<sequence length="112" mass="12650">MGWDVVNVHSGIKTKDFVKYEYSRIEAYEVLAIGQGKRIHGEVPFYLAMRNRSTGDVSALVVLTKRRNGQVALKDIWEESGPLVTDCPANVFKLLTPPSSQWAKEWREKVAA</sequence>
<protein>
    <submittedName>
        <fullName evidence="1">Uncharacterized protein</fullName>
    </submittedName>
</protein>
<organism evidence="1">
    <name type="scientific">uncultured Caudovirales phage</name>
    <dbReference type="NCBI Taxonomy" id="2100421"/>
    <lineage>
        <taxon>Viruses</taxon>
        <taxon>Duplodnaviria</taxon>
        <taxon>Heunggongvirae</taxon>
        <taxon>Uroviricota</taxon>
        <taxon>Caudoviricetes</taxon>
        <taxon>Peduoviridae</taxon>
        <taxon>Maltschvirus</taxon>
        <taxon>Maltschvirus maltsch</taxon>
    </lineage>
</organism>
<proteinExistence type="predicted"/>
<accession>A0A6J5NBM0</accession>
<evidence type="ECO:0000313" key="1">
    <source>
        <dbReference type="EMBL" id="CAB4156263.1"/>
    </source>
</evidence>
<name>A0A6J5NBM0_9CAUD</name>
<dbReference type="EMBL" id="LR796637">
    <property type="protein sequence ID" value="CAB4156263.1"/>
    <property type="molecule type" value="Genomic_DNA"/>
</dbReference>